<evidence type="ECO:0000256" key="8">
    <source>
        <dbReference type="ARBA" id="ARBA00035585"/>
    </source>
</evidence>
<dbReference type="EMBL" id="KN822952">
    <property type="protein sequence ID" value="KIO32768.1"/>
    <property type="molecule type" value="Genomic_DNA"/>
</dbReference>
<feature type="transmembrane region" description="Helical" evidence="9">
    <location>
        <begin position="28"/>
        <end position="45"/>
    </location>
</feature>
<keyword evidence="5 9" id="KW-1133">Transmembrane helix</keyword>
<keyword evidence="3" id="KW-1003">Cell membrane</keyword>
<feature type="transmembrane region" description="Helical" evidence="9">
    <location>
        <begin position="145"/>
        <end position="168"/>
    </location>
</feature>
<dbReference type="InterPro" id="IPR003691">
    <property type="entry name" value="FluC"/>
</dbReference>
<reference evidence="11" key="2">
    <citation type="submission" date="2015-01" db="EMBL/GenBank/DDBJ databases">
        <title>Evolutionary Origins and Diversification of the Mycorrhizal Mutualists.</title>
        <authorList>
            <consortium name="DOE Joint Genome Institute"/>
            <consortium name="Mycorrhizal Genomics Consortium"/>
            <person name="Kohler A."/>
            <person name="Kuo A."/>
            <person name="Nagy L.G."/>
            <person name="Floudas D."/>
            <person name="Copeland A."/>
            <person name="Barry K.W."/>
            <person name="Cichocki N."/>
            <person name="Veneault-Fourrey C."/>
            <person name="LaButti K."/>
            <person name="Lindquist E.A."/>
            <person name="Lipzen A."/>
            <person name="Lundell T."/>
            <person name="Morin E."/>
            <person name="Murat C."/>
            <person name="Riley R."/>
            <person name="Ohm R."/>
            <person name="Sun H."/>
            <person name="Tunlid A."/>
            <person name="Henrissat B."/>
            <person name="Grigoriev I.V."/>
            <person name="Hibbett D.S."/>
            <person name="Martin F."/>
        </authorList>
    </citation>
    <scope>NUCLEOTIDE SEQUENCE [LARGE SCALE GENOMIC DNA]</scope>
    <source>
        <strain evidence="11">MUT 4182</strain>
    </source>
</reference>
<comment type="function">
    <text evidence="1">Fluoride channel required for the rapid expulsion of cytoplasmic fluoride.</text>
</comment>
<dbReference type="PANTHER" id="PTHR28259:SF1">
    <property type="entry name" value="FLUORIDE EXPORT PROTEIN 1-RELATED"/>
    <property type="match status" value="1"/>
</dbReference>
<accession>A0A0C3LFQ7</accession>
<dbReference type="AlphaFoldDB" id="A0A0C3LFQ7"/>
<sequence>MPSAVFGLLARLGLDALATYPGQSIFPLAWVQAAGCFAMGGLLGLREPISEFYPELYIALTSGFCGSLTTFSSWQLDVFLAWSNKTTPGGYPRIWIYDIMDGLTRLLFTLAISLASLSFGYKITTETAPTLQRLVRKNKGPPSQLIHIIISTISVLIYALTIPMYFVLSPSFRTKATAALLFSFPGAFLRYFLSVRLNKLHATIPPGTLVANTLGCFLLAAFHVLERSSSGRISGTSCAILVGLSDGFCGCLTTVSTYAAELRTLPRWKAWRYGLLSIVLGQIAMVLVVGSAEWSEAVHESQTCTS</sequence>
<feature type="transmembrane region" description="Helical" evidence="9">
    <location>
        <begin position="200"/>
        <end position="222"/>
    </location>
</feature>
<dbReference type="GO" id="GO:0005886">
    <property type="term" value="C:plasma membrane"/>
    <property type="evidence" value="ECO:0007669"/>
    <property type="project" value="UniProtKB-SubCell"/>
</dbReference>
<comment type="similarity">
    <text evidence="7">Belongs to the fluoride channel Fluc/FEX (TC 1.A.43) family.</text>
</comment>
<comment type="subcellular location">
    <subcellularLocation>
        <location evidence="2">Cell membrane</location>
        <topology evidence="2">Multi-pass membrane protein</topology>
    </subcellularLocation>
</comment>
<feature type="transmembrane region" description="Helical" evidence="9">
    <location>
        <begin position="102"/>
        <end position="124"/>
    </location>
</feature>
<name>A0A0C3LFQ7_9AGAM</name>
<evidence type="ECO:0000313" key="11">
    <source>
        <dbReference type="Proteomes" id="UP000054248"/>
    </source>
</evidence>
<gene>
    <name evidence="10" type="ORF">M407DRAFT_66127</name>
</gene>
<dbReference type="HOGENOM" id="CLU_030507_1_0_1"/>
<dbReference type="PANTHER" id="PTHR28259">
    <property type="entry name" value="FLUORIDE EXPORT PROTEIN 1-RELATED"/>
    <property type="match status" value="1"/>
</dbReference>
<evidence type="ECO:0000256" key="4">
    <source>
        <dbReference type="ARBA" id="ARBA00022692"/>
    </source>
</evidence>
<evidence type="ECO:0000256" key="1">
    <source>
        <dbReference type="ARBA" id="ARBA00002598"/>
    </source>
</evidence>
<evidence type="ECO:0000256" key="9">
    <source>
        <dbReference type="SAM" id="Phobius"/>
    </source>
</evidence>
<dbReference type="OrthoDB" id="409792at2759"/>
<feature type="transmembrane region" description="Helical" evidence="9">
    <location>
        <begin position="57"/>
        <end position="82"/>
    </location>
</feature>
<keyword evidence="6 9" id="KW-0472">Membrane</keyword>
<evidence type="ECO:0000313" key="10">
    <source>
        <dbReference type="EMBL" id="KIO32768.1"/>
    </source>
</evidence>
<comment type="catalytic activity">
    <reaction evidence="8">
        <text>fluoride(in) = fluoride(out)</text>
        <dbReference type="Rhea" id="RHEA:76159"/>
        <dbReference type="ChEBI" id="CHEBI:17051"/>
    </reaction>
    <physiologicalReaction direction="left-to-right" evidence="8">
        <dbReference type="Rhea" id="RHEA:76160"/>
    </physiologicalReaction>
</comment>
<evidence type="ECO:0000256" key="2">
    <source>
        <dbReference type="ARBA" id="ARBA00004651"/>
    </source>
</evidence>
<feature type="transmembrane region" description="Helical" evidence="9">
    <location>
        <begin position="234"/>
        <end position="258"/>
    </location>
</feature>
<feature type="transmembrane region" description="Helical" evidence="9">
    <location>
        <begin position="270"/>
        <end position="292"/>
    </location>
</feature>
<reference evidence="10 11" key="1">
    <citation type="submission" date="2014-04" db="EMBL/GenBank/DDBJ databases">
        <authorList>
            <consortium name="DOE Joint Genome Institute"/>
            <person name="Kuo A."/>
            <person name="Girlanda M."/>
            <person name="Perotto S."/>
            <person name="Kohler A."/>
            <person name="Nagy L.G."/>
            <person name="Floudas D."/>
            <person name="Copeland A."/>
            <person name="Barry K.W."/>
            <person name="Cichocki N."/>
            <person name="Veneault-Fourrey C."/>
            <person name="LaButti K."/>
            <person name="Lindquist E.A."/>
            <person name="Lipzen A."/>
            <person name="Lundell T."/>
            <person name="Morin E."/>
            <person name="Murat C."/>
            <person name="Sun H."/>
            <person name="Tunlid A."/>
            <person name="Henrissat B."/>
            <person name="Grigoriev I.V."/>
            <person name="Hibbett D.S."/>
            <person name="Martin F."/>
            <person name="Nordberg H.P."/>
            <person name="Cantor M.N."/>
            <person name="Hua S.X."/>
        </authorList>
    </citation>
    <scope>NUCLEOTIDE SEQUENCE [LARGE SCALE GENOMIC DNA]</scope>
    <source>
        <strain evidence="10 11">MUT 4182</strain>
    </source>
</reference>
<dbReference type="GO" id="GO:1903425">
    <property type="term" value="F:fluoride transmembrane transporter activity"/>
    <property type="evidence" value="ECO:0007669"/>
    <property type="project" value="TreeGrafter"/>
</dbReference>
<keyword evidence="11" id="KW-1185">Reference proteome</keyword>
<evidence type="ECO:0000256" key="5">
    <source>
        <dbReference type="ARBA" id="ARBA00022989"/>
    </source>
</evidence>
<dbReference type="STRING" id="1051891.A0A0C3LFQ7"/>
<protein>
    <submittedName>
        <fullName evidence="10">Uncharacterized protein</fullName>
    </submittedName>
</protein>
<evidence type="ECO:0000256" key="7">
    <source>
        <dbReference type="ARBA" id="ARBA00035120"/>
    </source>
</evidence>
<evidence type="ECO:0000256" key="6">
    <source>
        <dbReference type="ARBA" id="ARBA00023136"/>
    </source>
</evidence>
<keyword evidence="4 9" id="KW-0812">Transmembrane</keyword>
<organism evidence="10 11">
    <name type="scientific">Tulasnella calospora MUT 4182</name>
    <dbReference type="NCBI Taxonomy" id="1051891"/>
    <lineage>
        <taxon>Eukaryota</taxon>
        <taxon>Fungi</taxon>
        <taxon>Dikarya</taxon>
        <taxon>Basidiomycota</taxon>
        <taxon>Agaricomycotina</taxon>
        <taxon>Agaricomycetes</taxon>
        <taxon>Cantharellales</taxon>
        <taxon>Tulasnellaceae</taxon>
        <taxon>Tulasnella</taxon>
    </lineage>
</organism>
<dbReference type="Proteomes" id="UP000054248">
    <property type="component" value="Unassembled WGS sequence"/>
</dbReference>
<proteinExistence type="inferred from homology"/>
<dbReference type="Pfam" id="PF02537">
    <property type="entry name" value="CRCB"/>
    <property type="match status" value="2"/>
</dbReference>
<evidence type="ECO:0000256" key="3">
    <source>
        <dbReference type="ARBA" id="ARBA00022475"/>
    </source>
</evidence>